<dbReference type="RefSeq" id="WP_059069736.1">
    <property type="nucleotide sequence ID" value="NZ_LNAL01000006.1"/>
</dbReference>
<dbReference type="PANTHER" id="PTHR43240:SF5">
    <property type="entry name" value="1,4-DIHYDROXY-2-NAPHTHOYL-COA THIOESTERASE 1"/>
    <property type="match status" value="1"/>
</dbReference>
<dbReference type="Proteomes" id="UP000054223">
    <property type="component" value="Unassembled WGS sequence"/>
</dbReference>
<dbReference type="EMBL" id="LNAL01000006">
    <property type="protein sequence ID" value="KUG08359.1"/>
    <property type="molecule type" value="Genomic_DNA"/>
</dbReference>
<proteinExistence type="inferred from homology"/>
<comment type="similarity">
    <text evidence="1">Belongs to the thioesterase PaaI family.</text>
</comment>
<organism evidence="4 5">
    <name type="scientific">Solirubrum puertoriconensis</name>
    <dbReference type="NCBI Taxonomy" id="1751427"/>
    <lineage>
        <taxon>Bacteria</taxon>
        <taxon>Pseudomonadati</taxon>
        <taxon>Bacteroidota</taxon>
        <taxon>Cytophagia</taxon>
        <taxon>Cytophagales</taxon>
    </lineage>
</organism>
<dbReference type="GO" id="GO:0061522">
    <property type="term" value="F:1,4-dihydroxy-2-naphthoyl-CoA thioesterase activity"/>
    <property type="evidence" value="ECO:0007669"/>
    <property type="project" value="TreeGrafter"/>
</dbReference>
<evidence type="ECO:0000256" key="2">
    <source>
        <dbReference type="ARBA" id="ARBA00022801"/>
    </source>
</evidence>
<evidence type="ECO:0000313" key="5">
    <source>
        <dbReference type="Proteomes" id="UP000054223"/>
    </source>
</evidence>
<name>A0A9X0L547_SOLP1</name>
<feature type="domain" description="Thioesterase" evidence="3">
    <location>
        <begin position="50"/>
        <end position="124"/>
    </location>
</feature>
<keyword evidence="5" id="KW-1185">Reference proteome</keyword>
<dbReference type="Pfam" id="PF03061">
    <property type="entry name" value="4HBT"/>
    <property type="match status" value="1"/>
</dbReference>
<accession>A0A9X0L547</accession>
<evidence type="ECO:0000259" key="3">
    <source>
        <dbReference type="Pfam" id="PF03061"/>
    </source>
</evidence>
<gene>
    <name evidence="4" type="ORF">ASU33_09315</name>
</gene>
<dbReference type="CDD" id="cd03443">
    <property type="entry name" value="PaaI_thioesterase"/>
    <property type="match status" value="1"/>
</dbReference>
<keyword evidence="2" id="KW-0378">Hydrolase</keyword>
<dbReference type="Gene3D" id="3.10.129.10">
    <property type="entry name" value="Hotdog Thioesterase"/>
    <property type="match status" value="1"/>
</dbReference>
<evidence type="ECO:0000256" key="1">
    <source>
        <dbReference type="ARBA" id="ARBA00008324"/>
    </source>
</evidence>
<comment type="caution">
    <text evidence="4">The sequence shown here is derived from an EMBL/GenBank/DDBJ whole genome shotgun (WGS) entry which is preliminary data.</text>
</comment>
<sequence length="148" mass="15943">MLPASFPTLVELNAWCRNTMGETLGIELTAVGERMIEGRMPVDHRTHQPMGLLHGGASVALAETLGSIGAVLQVDRTRQACVGLEINANHLKGVRSGYVVGRAEAIHVGRSTQVWEIKIRHEETDALVCISRITMAVIDLPAAKAPQS</sequence>
<protein>
    <submittedName>
        <fullName evidence="4">Thioesterase</fullName>
    </submittedName>
</protein>
<dbReference type="GO" id="GO:0005829">
    <property type="term" value="C:cytosol"/>
    <property type="evidence" value="ECO:0007669"/>
    <property type="project" value="TreeGrafter"/>
</dbReference>
<evidence type="ECO:0000313" key="4">
    <source>
        <dbReference type="EMBL" id="KUG08359.1"/>
    </source>
</evidence>
<dbReference type="InterPro" id="IPR003736">
    <property type="entry name" value="PAAI_dom"/>
</dbReference>
<dbReference type="SUPFAM" id="SSF54637">
    <property type="entry name" value="Thioesterase/thiol ester dehydrase-isomerase"/>
    <property type="match status" value="1"/>
</dbReference>
<dbReference type="AlphaFoldDB" id="A0A9X0L547"/>
<dbReference type="NCBIfam" id="TIGR00369">
    <property type="entry name" value="unchar_dom_1"/>
    <property type="match status" value="1"/>
</dbReference>
<dbReference type="InterPro" id="IPR029069">
    <property type="entry name" value="HotDog_dom_sf"/>
</dbReference>
<dbReference type="OrthoDB" id="9798208at2"/>
<dbReference type="InterPro" id="IPR006683">
    <property type="entry name" value="Thioestr_dom"/>
</dbReference>
<reference evidence="4 5" key="1">
    <citation type="submission" date="2015-11" db="EMBL/GenBank/DDBJ databases">
        <title>Solirubrum puertoriconensis gen. nov. an environmental bacteria isolated in Puerto Rico.</title>
        <authorList>
            <person name="Cuebas-Irizarry M.F."/>
            <person name="Montalvo-Rodriguez R."/>
        </authorList>
    </citation>
    <scope>NUCLEOTIDE SEQUENCE [LARGE SCALE GENOMIC DNA]</scope>
    <source>
        <strain evidence="4 5">MC1A</strain>
    </source>
</reference>
<dbReference type="PANTHER" id="PTHR43240">
    <property type="entry name" value="1,4-DIHYDROXY-2-NAPHTHOYL-COA THIOESTERASE 1"/>
    <property type="match status" value="1"/>
</dbReference>